<dbReference type="Gene3D" id="3.30.370.10">
    <property type="entry name" value="Barstar-like"/>
    <property type="match status" value="1"/>
</dbReference>
<evidence type="ECO:0000313" key="4">
    <source>
        <dbReference type="Proteomes" id="UP000594059"/>
    </source>
</evidence>
<name>A0A7S6UFY8_9GAMM</name>
<dbReference type="RefSeq" id="WP_193985206.1">
    <property type="nucleotide sequence ID" value="NZ_CP063656.1"/>
</dbReference>
<proteinExistence type="inferred from homology"/>
<keyword evidence="4" id="KW-1185">Reference proteome</keyword>
<accession>A0A7S6UFY8</accession>
<protein>
    <submittedName>
        <fullName evidence="3">Barstar family protein</fullName>
    </submittedName>
</protein>
<dbReference type="Proteomes" id="UP000594059">
    <property type="component" value="Chromosome"/>
</dbReference>
<feature type="domain" description="Barstar (barnase inhibitor)" evidence="2">
    <location>
        <begin position="39"/>
        <end position="133"/>
    </location>
</feature>
<dbReference type="InterPro" id="IPR000468">
    <property type="entry name" value="Barstar"/>
</dbReference>
<dbReference type="AlphaFoldDB" id="A0A7S6UFY8"/>
<comment type="similarity">
    <text evidence="1">Belongs to the barstar family.</text>
</comment>
<dbReference type="CDD" id="cd05141">
    <property type="entry name" value="Barstar_evA4336-like"/>
    <property type="match status" value="1"/>
</dbReference>
<reference evidence="3 4" key="1">
    <citation type="submission" date="2020-10" db="EMBL/GenBank/DDBJ databases">
        <title>complete genome sequencing of Lysobacter sp. H21R20.</title>
        <authorList>
            <person name="Bae J.-W."/>
            <person name="Lee S.-Y."/>
        </authorList>
    </citation>
    <scope>NUCLEOTIDE SEQUENCE [LARGE SCALE GENOMIC DNA]</scope>
    <source>
        <strain evidence="3 4">H21R20</strain>
    </source>
</reference>
<organism evidence="3 4">
    <name type="scientific">Novilysobacter ciconiae</name>
    <dbReference type="NCBI Taxonomy" id="2781022"/>
    <lineage>
        <taxon>Bacteria</taxon>
        <taxon>Pseudomonadati</taxon>
        <taxon>Pseudomonadota</taxon>
        <taxon>Gammaproteobacteria</taxon>
        <taxon>Lysobacterales</taxon>
        <taxon>Lysobacteraceae</taxon>
        <taxon>Novilysobacter</taxon>
    </lineage>
</organism>
<gene>
    <name evidence="3" type="ORF">INQ41_00225</name>
</gene>
<evidence type="ECO:0000256" key="1">
    <source>
        <dbReference type="ARBA" id="ARBA00006845"/>
    </source>
</evidence>
<evidence type="ECO:0000313" key="3">
    <source>
        <dbReference type="EMBL" id="QOW19568.1"/>
    </source>
</evidence>
<dbReference type="EMBL" id="CP063656">
    <property type="protein sequence ID" value="QOW19568.1"/>
    <property type="molecule type" value="Genomic_DNA"/>
</dbReference>
<evidence type="ECO:0000259" key="2">
    <source>
        <dbReference type="Pfam" id="PF01337"/>
    </source>
</evidence>
<sequence length="160" mass="17392">MIPTDFRTLLLEPDQARAFFIDARDRGAMADAAASLDFAIARVDLAGCTEKADALERIAKGLSFPGWFGGNWDALADCLGDLSWLLAPGYLLLIENSSAWHEAQPDEFDTLLAILNEAALEWRERNVAFWALLPLPAEAMAALEDAIPPPSSAQDSYNGP</sequence>
<dbReference type="Pfam" id="PF01337">
    <property type="entry name" value="Barstar"/>
    <property type="match status" value="1"/>
</dbReference>
<dbReference type="InterPro" id="IPR035905">
    <property type="entry name" value="Barstar-like_sf"/>
</dbReference>
<dbReference type="KEGG" id="lcic:INQ41_00225"/>
<dbReference type="SUPFAM" id="SSF52038">
    <property type="entry name" value="Barstar-related"/>
    <property type="match status" value="1"/>
</dbReference>